<evidence type="ECO:0000256" key="2">
    <source>
        <dbReference type="ARBA" id="ARBA00022771"/>
    </source>
</evidence>
<dbReference type="AlphaFoldDB" id="V8NC55"/>
<evidence type="ECO:0000256" key="5">
    <source>
        <dbReference type="PROSITE-ProRule" id="PRU00309"/>
    </source>
</evidence>
<keyword evidence="9" id="KW-1185">Reference proteome</keyword>
<keyword evidence="1" id="KW-0479">Metal-binding</keyword>
<feature type="region of interest" description="Disordered" evidence="6">
    <location>
        <begin position="1"/>
        <end position="23"/>
    </location>
</feature>
<dbReference type="Pfam" id="PF05485">
    <property type="entry name" value="THAP"/>
    <property type="match status" value="1"/>
</dbReference>
<evidence type="ECO:0000259" key="7">
    <source>
        <dbReference type="PROSITE" id="PS50950"/>
    </source>
</evidence>
<feature type="non-terminal residue" evidence="8">
    <location>
        <position position="1"/>
    </location>
</feature>
<sequence length="122" mass="14152">MEDISREQDKGVGRGTRNAVGGMHPCFSCLFPLHSPERLRQWLSQMNQEKWAPTKHQHLCSDHFAPSCFEYRWGVRYLKPDAVPTIFQTSDSPLGGNELPRKDQEGEETRQFKSPFVKLEIY</sequence>
<dbReference type="PANTHER" id="PTHR46927:SF2">
    <property type="entry name" value="THAP DOMAIN-CONTAINING PROTEIN 8"/>
    <property type="match status" value="1"/>
</dbReference>
<comment type="caution">
    <text evidence="8">The sequence shown here is derived from an EMBL/GenBank/DDBJ whole genome shotgun (WGS) entry which is preliminary data.</text>
</comment>
<keyword evidence="2 5" id="KW-0863">Zinc-finger</keyword>
<evidence type="ECO:0000256" key="6">
    <source>
        <dbReference type="SAM" id="MobiDB-lite"/>
    </source>
</evidence>
<dbReference type="OrthoDB" id="5982876at2759"/>
<keyword evidence="3" id="KW-0862">Zinc</keyword>
<accession>V8NC55</accession>
<gene>
    <name evidence="8" type="primary">THAP5</name>
    <name evidence="8" type="ORF">L345_14416</name>
</gene>
<dbReference type="GO" id="GO:0003677">
    <property type="term" value="F:DNA binding"/>
    <property type="evidence" value="ECO:0007669"/>
    <property type="project" value="UniProtKB-UniRule"/>
</dbReference>
<reference evidence="8 9" key="1">
    <citation type="journal article" date="2013" name="Proc. Natl. Acad. Sci. U.S.A.">
        <title>The king cobra genome reveals dynamic gene evolution and adaptation in the snake venom system.</title>
        <authorList>
            <person name="Vonk F.J."/>
            <person name="Casewell N.R."/>
            <person name="Henkel C.V."/>
            <person name="Heimberg A.M."/>
            <person name="Jansen H.J."/>
            <person name="McCleary R.J."/>
            <person name="Kerkkamp H.M."/>
            <person name="Vos R.A."/>
            <person name="Guerreiro I."/>
            <person name="Calvete J.J."/>
            <person name="Wuster W."/>
            <person name="Woods A.E."/>
            <person name="Logan J.M."/>
            <person name="Harrison R.A."/>
            <person name="Castoe T.A."/>
            <person name="de Koning A.P."/>
            <person name="Pollock D.D."/>
            <person name="Yandell M."/>
            <person name="Calderon D."/>
            <person name="Renjifo C."/>
            <person name="Currier R.B."/>
            <person name="Salgado D."/>
            <person name="Pla D."/>
            <person name="Sanz L."/>
            <person name="Hyder A.S."/>
            <person name="Ribeiro J.M."/>
            <person name="Arntzen J.W."/>
            <person name="van den Thillart G.E."/>
            <person name="Boetzer M."/>
            <person name="Pirovano W."/>
            <person name="Dirks R.P."/>
            <person name="Spaink H.P."/>
            <person name="Duboule D."/>
            <person name="McGlinn E."/>
            <person name="Kini R.M."/>
            <person name="Richardson M.K."/>
        </authorList>
    </citation>
    <scope>NUCLEOTIDE SEQUENCE</scope>
    <source>
        <tissue evidence="8">Blood</tissue>
    </source>
</reference>
<keyword evidence="4 5" id="KW-0238">DNA-binding</keyword>
<feature type="compositionally biased region" description="Basic and acidic residues" evidence="6">
    <location>
        <begin position="99"/>
        <end position="111"/>
    </location>
</feature>
<dbReference type="SMART" id="SM00692">
    <property type="entry name" value="DM3"/>
    <property type="match status" value="1"/>
</dbReference>
<organism evidence="8 9">
    <name type="scientific">Ophiophagus hannah</name>
    <name type="common">King cobra</name>
    <name type="synonym">Naja hannah</name>
    <dbReference type="NCBI Taxonomy" id="8665"/>
    <lineage>
        <taxon>Eukaryota</taxon>
        <taxon>Metazoa</taxon>
        <taxon>Chordata</taxon>
        <taxon>Craniata</taxon>
        <taxon>Vertebrata</taxon>
        <taxon>Euteleostomi</taxon>
        <taxon>Lepidosauria</taxon>
        <taxon>Squamata</taxon>
        <taxon>Bifurcata</taxon>
        <taxon>Unidentata</taxon>
        <taxon>Episquamata</taxon>
        <taxon>Toxicofera</taxon>
        <taxon>Serpentes</taxon>
        <taxon>Colubroidea</taxon>
        <taxon>Elapidae</taxon>
        <taxon>Elapinae</taxon>
        <taxon>Ophiophagus</taxon>
    </lineage>
</organism>
<feature type="region of interest" description="Disordered" evidence="6">
    <location>
        <begin position="88"/>
        <end position="114"/>
    </location>
</feature>
<evidence type="ECO:0000256" key="3">
    <source>
        <dbReference type="ARBA" id="ARBA00022833"/>
    </source>
</evidence>
<evidence type="ECO:0000256" key="1">
    <source>
        <dbReference type="ARBA" id="ARBA00022723"/>
    </source>
</evidence>
<protein>
    <submittedName>
        <fullName evidence="8">THAP domain-containing protein 5</fullName>
    </submittedName>
</protein>
<dbReference type="PANTHER" id="PTHR46927">
    <property type="entry name" value="AGAP005574-PA"/>
    <property type="match status" value="1"/>
</dbReference>
<feature type="domain" description="THAP-type" evidence="7">
    <location>
        <begin position="4"/>
        <end position="87"/>
    </location>
</feature>
<name>V8NC55_OPHHA</name>
<dbReference type="InterPro" id="IPR052224">
    <property type="entry name" value="THAP_domain_protein"/>
</dbReference>
<dbReference type="PROSITE" id="PS50950">
    <property type="entry name" value="ZF_THAP"/>
    <property type="match status" value="1"/>
</dbReference>
<evidence type="ECO:0000256" key="4">
    <source>
        <dbReference type="ARBA" id="ARBA00023125"/>
    </source>
</evidence>
<dbReference type="EMBL" id="AZIM01005175">
    <property type="protein sequence ID" value="ETE59859.1"/>
    <property type="molecule type" value="Genomic_DNA"/>
</dbReference>
<evidence type="ECO:0000313" key="8">
    <source>
        <dbReference type="EMBL" id="ETE59859.1"/>
    </source>
</evidence>
<proteinExistence type="predicted"/>
<dbReference type="InterPro" id="IPR006612">
    <property type="entry name" value="THAP_Znf"/>
</dbReference>
<dbReference type="SMART" id="SM00980">
    <property type="entry name" value="THAP"/>
    <property type="match status" value="1"/>
</dbReference>
<dbReference type="SUPFAM" id="SSF57716">
    <property type="entry name" value="Glucocorticoid receptor-like (DNA-binding domain)"/>
    <property type="match status" value="1"/>
</dbReference>
<dbReference type="GO" id="GO:0008270">
    <property type="term" value="F:zinc ion binding"/>
    <property type="evidence" value="ECO:0007669"/>
    <property type="project" value="UniProtKB-KW"/>
</dbReference>
<dbReference type="Proteomes" id="UP000018936">
    <property type="component" value="Unassembled WGS sequence"/>
</dbReference>
<feature type="compositionally biased region" description="Basic and acidic residues" evidence="6">
    <location>
        <begin position="1"/>
        <end position="12"/>
    </location>
</feature>
<evidence type="ECO:0000313" key="9">
    <source>
        <dbReference type="Proteomes" id="UP000018936"/>
    </source>
</evidence>